<dbReference type="Pfam" id="PF01522">
    <property type="entry name" value="Polysacc_deac_1"/>
    <property type="match status" value="1"/>
</dbReference>
<dbReference type="Proteomes" id="UP000755585">
    <property type="component" value="Unassembled WGS sequence"/>
</dbReference>
<evidence type="ECO:0000259" key="1">
    <source>
        <dbReference type="Pfam" id="PF01522"/>
    </source>
</evidence>
<comment type="caution">
    <text evidence="2">The sequence shown here is derived from an EMBL/GenBank/DDBJ whole genome shotgun (WGS) entry which is preliminary data.</text>
</comment>
<sequence length="242" mass="26342">MNSHIDRGALLLTFDDFFVPEWSAARDLLRLYDAHVTFFVSELDRLSDEDWPRLRELAADGHTVGAHGWRHLNAAVRVAEIGGDAFLREEIDPCVAGLRAEGLDPRCFAYPVSVRSDATDAVLTEVFGRLRGGCAVPEGMEPAQVDAIFTSVADLPGRRVLLGAGADNGRNFQPRGLTDVALAGALHRAAERNEALTLYAHAIADTHEANYITPARLTRLLDLAAELGLPCLAFDDLPLSKM</sequence>
<dbReference type="RefSeq" id="WP_209693576.1">
    <property type="nucleotide sequence ID" value="NZ_BAAAVU010000011.1"/>
</dbReference>
<accession>A0ABS4UFW0</accession>
<dbReference type="InterPro" id="IPR002509">
    <property type="entry name" value="NODB_dom"/>
</dbReference>
<protein>
    <submittedName>
        <fullName evidence="2">Peptidoglycan/xylan/chitin deacetylase (PgdA/CDA1 family)</fullName>
    </submittedName>
</protein>
<dbReference type="EMBL" id="JAGINT010000001">
    <property type="protein sequence ID" value="MBP2350532.1"/>
    <property type="molecule type" value="Genomic_DNA"/>
</dbReference>
<reference evidence="2 3" key="1">
    <citation type="submission" date="2021-03" db="EMBL/GenBank/DDBJ databases">
        <title>Sequencing the genomes of 1000 actinobacteria strains.</title>
        <authorList>
            <person name="Klenk H.-P."/>
        </authorList>
    </citation>
    <scope>NUCLEOTIDE SEQUENCE [LARGE SCALE GENOMIC DNA]</scope>
    <source>
        <strain evidence="2 3">DSM 18824</strain>
    </source>
</reference>
<dbReference type="SUPFAM" id="SSF88713">
    <property type="entry name" value="Glycoside hydrolase/deacetylase"/>
    <property type="match status" value="1"/>
</dbReference>
<organism evidence="2 3">
    <name type="scientific">Kribbella aluminosa</name>
    <dbReference type="NCBI Taxonomy" id="416017"/>
    <lineage>
        <taxon>Bacteria</taxon>
        <taxon>Bacillati</taxon>
        <taxon>Actinomycetota</taxon>
        <taxon>Actinomycetes</taxon>
        <taxon>Propionibacteriales</taxon>
        <taxon>Kribbellaceae</taxon>
        <taxon>Kribbella</taxon>
    </lineage>
</organism>
<dbReference type="InterPro" id="IPR011330">
    <property type="entry name" value="Glyco_hydro/deAcase_b/a-brl"/>
</dbReference>
<evidence type="ECO:0000313" key="2">
    <source>
        <dbReference type="EMBL" id="MBP2350532.1"/>
    </source>
</evidence>
<dbReference type="Gene3D" id="3.20.20.370">
    <property type="entry name" value="Glycoside hydrolase/deacetylase"/>
    <property type="match status" value="1"/>
</dbReference>
<keyword evidence="3" id="KW-1185">Reference proteome</keyword>
<gene>
    <name evidence="2" type="ORF">JOF29_001615</name>
</gene>
<evidence type="ECO:0000313" key="3">
    <source>
        <dbReference type="Proteomes" id="UP000755585"/>
    </source>
</evidence>
<name>A0ABS4UFW0_9ACTN</name>
<feature type="domain" description="NodB homology" evidence="1">
    <location>
        <begin position="8"/>
        <end position="123"/>
    </location>
</feature>
<proteinExistence type="predicted"/>